<dbReference type="GO" id="GO:0005524">
    <property type="term" value="F:ATP binding"/>
    <property type="evidence" value="ECO:0007669"/>
    <property type="project" value="UniProtKB-KW"/>
</dbReference>
<evidence type="ECO:0000313" key="7">
    <source>
        <dbReference type="Proteomes" id="UP000615580"/>
    </source>
</evidence>
<organism evidence="6 7">
    <name type="scientific">Corynebacterium belfantii</name>
    <dbReference type="NCBI Taxonomy" id="2014537"/>
    <lineage>
        <taxon>Bacteria</taxon>
        <taxon>Bacillati</taxon>
        <taxon>Actinomycetota</taxon>
        <taxon>Actinomycetes</taxon>
        <taxon>Mycobacteriales</taxon>
        <taxon>Corynebacteriaceae</taxon>
        <taxon>Corynebacterium</taxon>
    </lineage>
</organism>
<keyword evidence="2" id="KW-0813">Transport</keyword>
<protein>
    <submittedName>
        <fullName evidence="6">ATP-binding cassette domain-containing protein</fullName>
    </submittedName>
</protein>
<dbReference type="SMART" id="SM00382">
    <property type="entry name" value="AAA"/>
    <property type="match status" value="1"/>
</dbReference>
<feature type="domain" description="ABC transporter" evidence="5">
    <location>
        <begin position="6"/>
        <end position="229"/>
    </location>
</feature>
<proteinExistence type="inferred from homology"/>
<keyword evidence="3" id="KW-0547">Nucleotide-binding</keyword>
<dbReference type="GeneID" id="97333058"/>
<dbReference type="InterPro" id="IPR027417">
    <property type="entry name" value="P-loop_NTPase"/>
</dbReference>
<reference evidence="6 7" key="1">
    <citation type="journal article" date="2020" name="J. Clin. Microbiol.">
        <title>Assessing the Genetic Diversity of Austrian Corynebacterium diphtheriae Clinical Isolates, 2011-2019.</title>
        <authorList>
            <person name="Schaeffer J."/>
            <person name="Huhulescu S."/>
            <person name="Stoeger A."/>
            <person name="Allerberger F."/>
            <person name="Ruppitsch W."/>
        </authorList>
    </citation>
    <scope>NUCLEOTIDE SEQUENCE [LARGE SCALE GENOMIC DNA]</scope>
    <source>
        <strain evidence="6 7">04-17</strain>
    </source>
</reference>
<dbReference type="InterPro" id="IPR017871">
    <property type="entry name" value="ABC_transporter-like_CS"/>
</dbReference>
<accession>A0ABS0LDC0</accession>
<dbReference type="PROSITE" id="PS50893">
    <property type="entry name" value="ABC_TRANSPORTER_2"/>
    <property type="match status" value="1"/>
</dbReference>
<evidence type="ECO:0000259" key="5">
    <source>
        <dbReference type="PROSITE" id="PS50893"/>
    </source>
</evidence>
<keyword evidence="7" id="KW-1185">Reference proteome</keyword>
<dbReference type="InterPro" id="IPR003439">
    <property type="entry name" value="ABC_transporter-like_ATP-bd"/>
</dbReference>
<keyword evidence="4 6" id="KW-0067">ATP-binding</keyword>
<evidence type="ECO:0000256" key="3">
    <source>
        <dbReference type="ARBA" id="ARBA00022741"/>
    </source>
</evidence>
<evidence type="ECO:0000313" key="6">
    <source>
        <dbReference type="EMBL" id="MBG9354475.1"/>
    </source>
</evidence>
<dbReference type="RefSeq" id="WP_088266574.1">
    <property type="nucleotide sequence ID" value="NZ_CBCSFR010000013.1"/>
</dbReference>
<sequence>MAEAAIEFRGFSKSFGSVTAVEDVSFSVEPGRVVGLLGENGAGKTTCIRGLLGLLESDAGDALIFGKPFSTRRERNIVGTSIDGIGFTPGATVRRELMIWAHAHNVSRERVDTVLEQVSLTDAENRSVQKLSQGMKQRLALATALLPDPDILLLDEPTNGLDPTGIRWLRTLLRNFVAAGKTVLLSSHLLNEVEQTVDDVVILKRTVKFTGSLSNFTENGHFRLEDKFFELMGTEGLNDVR</sequence>
<dbReference type="EMBL" id="JADQUG010000028">
    <property type="protein sequence ID" value="MBG9354475.1"/>
    <property type="molecule type" value="Genomic_DNA"/>
</dbReference>
<dbReference type="Pfam" id="PF00005">
    <property type="entry name" value="ABC_tran"/>
    <property type="match status" value="1"/>
</dbReference>
<evidence type="ECO:0000256" key="1">
    <source>
        <dbReference type="ARBA" id="ARBA00005417"/>
    </source>
</evidence>
<comment type="similarity">
    <text evidence="1">Belongs to the ABC transporter superfamily.</text>
</comment>
<evidence type="ECO:0000256" key="2">
    <source>
        <dbReference type="ARBA" id="ARBA00022448"/>
    </source>
</evidence>
<comment type="caution">
    <text evidence="6">The sequence shown here is derived from an EMBL/GenBank/DDBJ whole genome shotgun (WGS) entry which is preliminary data.</text>
</comment>
<dbReference type="Gene3D" id="3.40.50.300">
    <property type="entry name" value="P-loop containing nucleotide triphosphate hydrolases"/>
    <property type="match status" value="1"/>
</dbReference>
<dbReference type="SUPFAM" id="SSF52540">
    <property type="entry name" value="P-loop containing nucleoside triphosphate hydrolases"/>
    <property type="match status" value="1"/>
</dbReference>
<dbReference type="PANTHER" id="PTHR43335">
    <property type="entry name" value="ABC TRANSPORTER, ATP-BINDING PROTEIN"/>
    <property type="match status" value="1"/>
</dbReference>
<dbReference type="PANTHER" id="PTHR43335:SF4">
    <property type="entry name" value="ABC TRANSPORTER, ATP-BINDING PROTEIN"/>
    <property type="match status" value="1"/>
</dbReference>
<dbReference type="PROSITE" id="PS00211">
    <property type="entry name" value="ABC_TRANSPORTER_1"/>
    <property type="match status" value="1"/>
</dbReference>
<name>A0ABS0LDC0_9CORY</name>
<evidence type="ECO:0000256" key="4">
    <source>
        <dbReference type="ARBA" id="ARBA00022840"/>
    </source>
</evidence>
<dbReference type="Proteomes" id="UP000615580">
    <property type="component" value="Unassembled WGS sequence"/>
</dbReference>
<gene>
    <name evidence="6" type="ORF">I4J41_07655</name>
</gene>
<dbReference type="InterPro" id="IPR003593">
    <property type="entry name" value="AAA+_ATPase"/>
</dbReference>